<feature type="region of interest" description="Disordered" evidence="2">
    <location>
        <begin position="41"/>
        <end position="60"/>
    </location>
</feature>
<accession>A0A6A5VK75</accession>
<reference evidence="3" key="1">
    <citation type="journal article" date="2020" name="Stud. Mycol.">
        <title>101 Dothideomycetes genomes: a test case for predicting lifestyles and emergence of pathogens.</title>
        <authorList>
            <person name="Haridas S."/>
            <person name="Albert R."/>
            <person name="Binder M."/>
            <person name="Bloem J."/>
            <person name="Labutti K."/>
            <person name="Salamov A."/>
            <person name="Andreopoulos B."/>
            <person name="Baker S."/>
            <person name="Barry K."/>
            <person name="Bills G."/>
            <person name="Bluhm B."/>
            <person name="Cannon C."/>
            <person name="Castanera R."/>
            <person name="Culley D."/>
            <person name="Daum C."/>
            <person name="Ezra D."/>
            <person name="Gonzalez J."/>
            <person name="Henrissat B."/>
            <person name="Kuo A."/>
            <person name="Liang C."/>
            <person name="Lipzen A."/>
            <person name="Lutzoni F."/>
            <person name="Magnuson J."/>
            <person name="Mondo S."/>
            <person name="Nolan M."/>
            <person name="Ohm R."/>
            <person name="Pangilinan J."/>
            <person name="Park H.-J."/>
            <person name="Ramirez L."/>
            <person name="Alfaro M."/>
            <person name="Sun H."/>
            <person name="Tritt A."/>
            <person name="Yoshinaga Y."/>
            <person name="Zwiers L.-H."/>
            <person name="Turgeon B."/>
            <person name="Goodwin S."/>
            <person name="Spatafora J."/>
            <person name="Crous P."/>
            <person name="Grigoriev I."/>
        </authorList>
    </citation>
    <scope>NUCLEOTIDE SEQUENCE</scope>
    <source>
        <strain evidence="3">CBS 107.79</strain>
    </source>
</reference>
<evidence type="ECO:0000313" key="3">
    <source>
        <dbReference type="EMBL" id="KAF1978073.1"/>
    </source>
</evidence>
<organism evidence="3 4">
    <name type="scientific">Bimuria novae-zelandiae CBS 107.79</name>
    <dbReference type="NCBI Taxonomy" id="1447943"/>
    <lineage>
        <taxon>Eukaryota</taxon>
        <taxon>Fungi</taxon>
        <taxon>Dikarya</taxon>
        <taxon>Ascomycota</taxon>
        <taxon>Pezizomycotina</taxon>
        <taxon>Dothideomycetes</taxon>
        <taxon>Pleosporomycetidae</taxon>
        <taxon>Pleosporales</taxon>
        <taxon>Massarineae</taxon>
        <taxon>Didymosphaeriaceae</taxon>
        <taxon>Bimuria</taxon>
    </lineage>
</organism>
<feature type="compositionally biased region" description="Basic residues" evidence="2">
    <location>
        <begin position="1"/>
        <end position="13"/>
    </location>
</feature>
<dbReference type="EMBL" id="ML976661">
    <property type="protein sequence ID" value="KAF1978073.1"/>
    <property type="molecule type" value="Genomic_DNA"/>
</dbReference>
<dbReference type="AlphaFoldDB" id="A0A6A5VK75"/>
<feature type="region of interest" description="Disordered" evidence="2">
    <location>
        <begin position="1"/>
        <end position="24"/>
    </location>
</feature>
<sequence>MRAKPLKRTKRKQPTCTEHAPPHEHLVILRLKPSLLVRFSSSETLSTKKHPREEDGFLEEKLKQTYKVKRRKPSKEEEWTSDEEEPSDHERSVETAVKLDKEATETLAAENEKLKAELKSAIDEKDQLAVRYQELEEDTEKNIDMIEHLNEKYDSLAAELAAMKKDVANKNRTIGRLQYELDKWHKSGESS</sequence>
<feature type="region of interest" description="Disordered" evidence="2">
    <location>
        <begin position="66"/>
        <end position="96"/>
    </location>
</feature>
<keyword evidence="4" id="KW-1185">Reference proteome</keyword>
<keyword evidence="1" id="KW-0175">Coiled coil</keyword>
<feature type="coiled-coil region" evidence="1">
    <location>
        <begin position="104"/>
        <end position="173"/>
    </location>
</feature>
<evidence type="ECO:0000313" key="4">
    <source>
        <dbReference type="Proteomes" id="UP000800036"/>
    </source>
</evidence>
<name>A0A6A5VK75_9PLEO</name>
<dbReference type="Proteomes" id="UP000800036">
    <property type="component" value="Unassembled WGS sequence"/>
</dbReference>
<evidence type="ECO:0000256" key="1">
    <source>
        <dbReference type="SAM" id="Coils"/>
    </source>
</evidence>
<gene>
    <name evidence="3" type="ORF">BU23DRAFT_550177</name>
</gene>
<proteinExistence type="predicted"/>
<protein>
    <submittedName>
        <fullName evidence="3">Uncharacterized protein</fullName>
    </submittedName>
</protein>
<feature type="compositionally biased region" description="Basic and acidic residues" evidence="2">
    <location>
        <begin position="51"/>
        <end position="60"/>
    </location>
</feature>
<evidence type="ECO:0000256" key="2">
    <source>
        <dbReference type="SAM" id="MobiDB-lite"/>
    </source>
</evidence>